<evidence type="ECO:0000313" key="11">
    <source>
        <dbReference type="Proteomes" id="UP001597304"/>
    </source>
</evidence>
<evidence type="ECO:0000256" key="1">
    <source>
        <dbReference type="ARBA" id="ARBA00004429"/>
    </source>
</evidence>
<name>A0ABW4KWD9_9BURK</name>
<comment type="subcellular location">
    <subcellularLocation>
        <location evidence="1">Cell inner membrane</location>
        <topology evidence="1">Multi-pass membrane protein</topology>
    </subcellularLocation>
</comment>
<proteinExistence type="predicted"/>
<evidence type="ECO:0000256" key="7">
    <source>
        <dbReference type="ARBA" id="ARBA00022989"/>
    </source>
</evidence>
<dbReference type="RefSeq" id="WP_147914314.1">
    <property type="nucleotide sequence ID" value="NZ_JBHUEJ010000033.1"/>
</dbReference>
<evidence type="ECO:0000256" key="6">
    <source>
        <dbReference type="ARBA" id="ARBA00022692"/>
    </source>
</evidence>
<sequence>MLFDSSLRKELGRSFGATLVVLVTIVVTVMLIRTLGQASVGRVNPSEVMLVMGYTVLGHLPTILTLSLFVAITATLTRMYASSEMVVWFSAGQGLISFLRPVLRFAFPVLVAVFVLALFVWPWSNQQIRELRDRFQGRNDIERVAPGRFIESAGGQRVFFIDKDTADAKSGRNIFIASNERGKESVTTAASGHLTVQNGERYLILEKGNRLETEVKSGATRVSEFQRYGNRIDARELGPTNNNSPTMKPTRVLLSDPNPTNMAELSWRIGLALAAINCVLIAVAATRVNPRVGRSGGLVFSLFAFASYYNLLSAGQSWIGNGRVGLVTYLILLHGGIFVLTIGWLLARNGNWNLRLPGRGQRREAAA</sequence>
<dbReference type="InterPro" id="IPR030922">
    <property type="entry name" value="LptF"/>
</dbReference>
<evidence type="ECO:0000256" key="8">
    <source>
        <dbReference type="ARBA" id="ARBA00023136"/>
    </source>
</evidence>
<feature type="transmembrane region" description="Helical" evidence="9">
    <location>
        <begin position="292"/>
        <end position="312"/>
    </location>
</feature>
<feature type="transmembrane region" description="Helical" evidence="9">
    <location>
        <begin position="265"/>
        <end position="286"/>
    </location>
</feature>
<evidence type="ECO:0000313" key="10">
    <source>
        <dbReference type="EMBL" id="MFD1711736.1"/>
    </source>
</evidence>
<dbReference type="Pfam" id="PF03739">
    <property type="entry name" value="LptF_LptG"/>
    <property type="match status" value="1"/>
</dbReference>
<dbReference type="Proteomes" id="UP001597304">
    <property type="component" value="Unassembled WGS sequence"/>
</dbReference>
<accession>A0ABW4KWD9</accession>
<feature type="transmembrane region" description="Helical" evidence="9">
    <location>
        <begin position="52"/>
        <end position="72"/>
    </location>
</feature>
<gene>
    <name evidence="10" type="primary">lptF</name>
    <name evidence="10" type="ORF">ACFSF0_14055</name>
</gene>
<dbReference type="NCBIfam" id="TIGR04407">
    <property type="entry name" value="LptF_YjgP"/>
    <property type="match status" value="1"/>
</dbReference>
<feature type="transmembrane region" description="Helical" evidence="9">
    <location>
        <begin position="105"/>
        <end position="124"/>
    </location>
</feature>
<dbReference type="EMBL" id="JBHUEJ010000033">
    <property type="protein sequence ID" value="MFD1711736.1"/>
    <property type="molecule type" value="Genomic_DNA"/>
</dbReference>
<evidence type="ECO:0000256" key="3">
    <source>
        <dbReference type="ARBA" id="ARBA00022448"/>
    </source>
</evidence>
<organism evidence="10 11">
    <name type="scientific">Ottowia flava</name>
    <dbReference type="NCBI Taxonomy" id="2675430"/>
    <lineage>
        <taxon>Bacteria</taxon>
        <taxon>Pseudomonadati</taxon>
        <taxon>Pseudomonadota</taxon>
        <taxon>Betaproteobacteria</taxon>
        <taxon>Burkholderiales</taxon>
        <taxon>Comamonadaceae</taxon>
        <taxon>Ottowia</taxon>
    </lineage>
</organism>
<keyword evidence="7 9" id="KW-1133">Transmembrane helix</keyword>
<keyword evidence="11" id="KW-1185">Reference proteome</keyword>
<evidence type="ECO:0000256" key="2">
    <source>
        <dbReference type="ARBA" id="ARBA00014213"/>
    </source>
</evidence>
<dbReference type="PANTHER" id="PTHR33529:SF7">
    <property type="entry name" value="LIPOPOLYSACCHARIDE EXPORT SYSTEM PERMEASE PROTEIN LPTF"/>
    <property type="match status" value="1"/>
</dbReference>
<feature type="transmembrane region" description="Helical" evidence="9">
    <location>
        <begin position="12"/>
        <end position="32"/>
    </location>
</feature>
<keyword evidence="8 9" id="KW-0472">Membrane</keyword>
<evidence type="ECO:0000256" key="9">
    <source>
        <dbReference type="SAM" id="Phobius"/>
    </source>
</evidence>
<reference evidence="11" key="1">
    <citation type="journal article" date="2019" name="Int. J. Syst. Evol. Microbiol.">
        <title>The Global Catalogue of Microorganisms (GCM) 10K type strain sequencing project: providing services to taxonomists for standard genome sequencing and annotation.</title>
        <authorList>
            <consortium name="The Broad Institute Genomics Platform"/>
            <consortium name="The Broad Institute Genome Sequencing Center for Infectious Disease"/>
            <person name="Wu L."/>
            <person name="Ma J."/>
        </authorList>
    </citation>
    <scope>NUCLEOTIDE SEQUENCE [LARGE SCALE GENOMIC DNA]</scope>
    <source>
        <strain evidence="11">LMG 29247</strain>
    </source>
</reference>
<feature type="transmembrane region" description="Helical" evidence="9">
    <location>
        <begin position="324"/>
        <end position="347"/>
    </location>
</feature>
<evidence type="ECO:0000256" key="5">
    <source>
        <dbReference type="ARBA" id="ARBA00022519"/>
    </source>
</evidence>
<protein>
    <recommendedName>
        <fullName evidence="2">Lipopolysaccharide export system permease protein LptF</fullName>
    </recommendedName>
</protein>
<keyword evidence="3" id="KW-0813">Transport</keyword>
<evidence type="ECO:0000256" key="4">
    <source>
        <dbReference type="ARBA" id="ARBA00022475"/>
    </source>
</evidence>
<dbReference type="PANTHER" id="PTHR33529">
    <property type="entry name" value="SLR0882 PROTEIN-RELATED"/>
    <property type="match status" value="1"/>
</dbReference>
<comment type="caution">
    <text evidence="10">The sequence shown here is derived from an EMBL/GenBank/DDBJ whole genome shotgun (WGS) entry which is preliminary data.</text>
</comment>
<keyword evidence="5" id="KW-0997">Cell inner membrane</keyword>
<keyword evidence="6 9" id="KW-0812">Transmembrane</keyword>
<dbReference type="InterPro" id="IPR005495">
    <property type="entry name" value="LptG/LptF_permease"/>
</dbReference>
<keyword evidence="4" id="KW-1003">Cell membrane</keyword>